<organism evidence="3">
    <name type="scientific">marine sediment metagenome</name>
    <dbReference type="NCBI Taxonomy" id="412755"/>
    <lineage>
        <taxon>unclassified sequences</taxon>
        <taxon>metagenomes</taxon>
        <taxon>ecological metagenomes</taxon>
    </lineage>
</organism>
<evidence type="ECO:0000313" key="3">
    <source>
        <dbReference type="EMBL" id="GAG42521.1"/>
    </source>
</evidence>
<dbReference type="GO" id="GO:0008664">
    <property type="term" value="F:RNA 2',3'-cyclic 3'-phosphodiesterase activity"/>
    <property type="evidence" value="ECO:0007669"/>
    <property type="project" value="InterPro"/>
</dbReference>
<dbReference type="InterPro" id="IPR014051">
    <property type="entry name" value="Phosphoesterase_HXTX"/>
</dbReference>
<feature type="domain" description="Phosphoesterase HXTX" evidence="2">
    <location>
        <begin position="14"/>
        <end position="97"/>
    </location>
</feature>
<dbReference type="GO" id="GO:0004113">
    <property type="term" value="F:2',3'-cyclic-nucleotide 3'-phosphodiesterase activity"/>
    <property type="evidence" value="ECO:0007669"/>
    <property type="project" value="InterPro"/>
</dbReference>
<proteinExistence type="predicted"/>
<dbReference type="AlphaFoldDB" id="X0Z1K9"/>
<gene>
    <name evidence="3" type="ORF">S01H1_84482</name>
</gene>
<reference evidence="3" key="1">
    <citation type="journal article" date="2014" name="Front. Microbiol.">
        <title>High frequency of phylogenetically diverse reductive dehalogenase-homologous genes in deep subseafloor sedimentary metagenomes.</title>
        <authorList>
            <person name="Kawai M."/>
            <person name="Futagami T."/>
            <person name="Toyoda A."/>
            <person name="Takaki Y."/>
            <person name="Nishi S."/>
            <person name="Hori S."/>
            <person name="Arai W."/>
            <person name="Tsubouchi T."/>
            <person name="Morono Y."/>
            <person name="Uchiyama I."/>
            <person name="Ito T."/>
            <person name="Fujiyama A."/>
            <person name="Inagaki F."/>
            <person name="Takami H."/>
        </authorList>
    </citation>
    <scope>NUCLEOTIDE SEQUENCE</scope>
    <source>
        <strain evidence="3">Expedition CK06-06</strain>
    </source>
</reference>
<dbReference type="Gene3D" id="3.90.1140.10">
    <property type="entry name" value="Cyclic phosphodiesterase"/>
    <property type="match status" value="1"/>
</dbReference>
<dbReference type="PANTHER" id="PTHR35561">
    <property type="entry name" value="RNA 2',3'-CYCLIC PHOSPHODIESTERASE"/>
    <property type="match status" value="1"/>
</dbReference>
<comment type="caution">
    <text evidence="3">The sequence shown here is derived from an EMBL/GenBank/DDBJ whole genome shotgun (WGS) entry which is preliminary data.</text>
</comment>
<dbReference type="InterPro" id="IPR009097">
    <property type="entry name" value="Cyclic_Pdiesterase"/>
</dbReference>
<evidence type="ECO:0000259" key="2">
    <source>
        <dbReference type="Pfam" id="PF02834"/>
    </source>
</evidence>
<accession>X0Z1K9</accession>
<dbReference type="InterPro" id="IPR004175">
    <property type="entry name" value="RNA_CPDase"/>
</dbReference>
<dbReference type="NCBIfam" id="TIGR02258">
    <property type="entry name" value="2_5_ligase"/>
    <property type="match status" value="1"/>
</dbReference>
<dbReference type="SUPFAM" id="SSF55144">
    <property type="entry name" value="LigT-like"/>
    <property type="match status" value="1"/>
</dbReference>
<name>X0Z1K9_9ZZZZ</name>
<feature type="non-terminal residue" evidence="3">
    <location>
        <position position="1"/>
    </location>
</feature>
<feature type="non-terminal residue" evidence="3">
    <location>
        <position position="130"/>
    </location>
</feature>
<sequence length="130" mass="14889">NHLAIFTMRVFLAIETPQNIKEELVEVQEKLKPQISGVRWEKLEKLHITLIFLGKVDGERIFDLKEVVREGVGGVEPFKLKLSGVRIFPSEKRPRVVLIDVAEGARQVAELQKRLAERLSEAGFEFARLK</sequence>
<keyword evidence="1" id="KW-0378">Hydrolase</keyword>
<evidence type="ECO:0000256" key="1">
    <source>
        <dbReference type="ARBA" id="ARBA00022801"/>
    </source>
</evidence>
<dbReference type="EMBL" id="BARS01057689">
    <property type="protein sequence ID" value="GAG42521.1"/>
    <property type="molecule type" value="Genomic_DNA"/>
</dbReference>
<dbReference type="PANTHER" id="PTHR35561:SF1">
    <property type="entry name" value="RNA 2',3'-CYCLIC PHOSPHODIESTERASE"/>
    <property type="match status" value="1"/>
</dbReference>
<dbReference type="Pfam" id="PF02834">
    <property type="entry name" value="LigT_PEase"/>
    <property type="match status" value="1"/>
</dbReference>
<protein>
    <recommendedName>
        <fullName evidence="2">Phosphoesterase HXTX domain-containing protein</fullName>
    </recommendedName>
</protein>